<evidence type="ECO:0000256" key="1">
    <source>
        <dbReference type="ARBA" id="ARBA00023015"/>
    </source>
</evidence>
<name>A0A0F9UZV2_9ZZZZ</name>
<evidence type="ECO:0000313" key="4">
    <source>
        <dbReference type="EMBL" id="KKN93037.1"/>
    </source>
</evidence>
<dbReference type="PROSITE" id="PS01124">
    <property type="entry name" value="HTH_ARAC_FAMILY_2"/>
    <property type="match status" value="1"/>
</dbReference>
<gene>
    <name evidence="4" type="ORF">LCGC14_0201260</name>
</gene>
<dbReference type="PANTHER" id="PTHR43436">
    <property type="entry name" value="ARAC-FAMILY TRANSCRIPTIONAL REGULATOR"/>
    <property type="match status" value="1"/>
</dbReference>
<comment type="caution">
    <text evidence="4">The sequence shown here is derived from an EMBL/GenBank/DDBJ whole genome shotgun (WGS) entry which is preliminary data.</text>
</comment>
<dbReference type="Gene3D" id="1.10.10.60">
    <property type="entry name" value="Homeodomain-like"/>
    <property type="match status" value="1"/>
</dbReference>
<dbReference type="EMBL" id="LAZR01000089">
    <property type="protein sequence ID" value="KKN93037.1"/>
    <property type="molecule type" value="Genomic_DNA"/>
</dbReference>
<reference evidence="4" key="1">
    <citation type="journal article" date="2015" name="Nature">
        <title>Complex archaea that bridge the gap between prokaryotes and eukaryotes.</title>
        <authorList>
            <person name="Spang A."/>
            <person name="Saw J.H."/>
            <person name="Jorgensen S.L."/>
            <person name="Zaremba-Niedzwiedzka K."/>
            <person name="Martijn J."/>
            <person name="Lind A.E."/>
            <person name="van Eijk R."/>
            <person name="Schleper C."/>
            <person name="Guy L."/>
            <person name="Ettema T.J."/>
        </authorList>
    </citation>
    <scope>NUCLEOTIDE SEQUENCE</scope>
</reference>
<dbReference type="GO" id="GO:0043565">
    <property type="term" value="F:sequence-specific DNA binding"/>
    <property type="evidence" value="ECO:0007669"/>
    <property type="project" value="InterPro"/>
</dbReference>
<proteinExistence type="predicted"/>
<dbReference type="Pfam" id="PF06719">
    <property type="entry name" value="AraC_N"/>
    <property type="match status" value="1"/>
</dbReference>
<dbReference type="InterPro" id="IPR009594">
    <property type="entry name" value="Tscrpt_reg_HTH_AraC_N"/>
</dbReference>
<dbReference type="InterPro" id="IPR018060">
    <property type="entry name" value="HTH_AraC"/>
</dbReference>
<organism evidence="4">
    <name type="scientific">marine sediment metagenome</name>
    <dbReference type="NCBI Taxonomy" id="412755"/>
    <lineage>
        <taxon>unclassified sequences</taxon>
        <taxon>metagenomes</taxon>
        <taxon>ecological metagenomes</taxon>
    </lineage>
</organism>
<dbReference type="GO" id="GO:0003700">
    <property type="term" value="F:DNA-binding transcription factor activity"/>
    <property type="evidence" value="ECO:0007669"/>
    <property type="project" value="InterPro"/>
</dbReference>
<keyword evidence="1" id="KW-0805">Transcription regulation</keyword>
<keyword evidence="2" id="KW-0804">Transcription</keyword>
<sequence>MHPVVHSAPALDTVLTPALTPAPLPDAPMCRELAELVSARMTQEGVYETDIPGLDLFRVDAPTSCMSTVYEPSLCVIAQGRKVVQLGDREIVYGALSYMVSSVDLPVNGRVVDASPENPFLAVKINIDPAEVAELVLQLGDAAAYRGAVDCPYSACGLCVAQVDLGILNAMTRLVGLLDSPTDARVLAPLIQREIIYRALVGEMGSRMREFVSADSQSNRISRVISVLKDRFAEPLRVRELAEDVNMSESTLYHSFKQVTRMSPLQFQKKLRLHEARRLMLSEGLEAATASYRVGYESPSHFSREYSRMFGAPPRADVVKLRGETRMSVPA</sequence>
<protein>
    <recommendedName>
        <fullName evidence="3">HTH araC/xylS-type domain-containing protein</fullName>
    </recommendedName>
</protein>
<dbReference type="AlphaFoldDB" id="A0A0F9UZV2"/>
<evidence type="ECO:0000259" key="3">
    <source>
        <dbReference type="PROSITE" id="PS01124"/>
    </source>
</evidence>
<dbReference type="PANTHER" id="PTHR43436:SF1">
    <property type="entry name" value="TRANSCRIPTIONAL REGULATORY PROTEIN"/>
    <property type="match status" value="1"/>
</dbReference>
<dbReference type="InterPro" id="IPR009057">
    <property type="entry name" value="Homeodomain-like_sf"/>
</dbReference>
<dbReference type="Pfam" id="PF12833">
    <property type="entry name" value="HTH_18"/>
    <property type="match status" value="1"/>
</dbReference>
<dbReference type="SMART" id="SM00342">
    <property type="entry name" value="HTH_ARAC"/>
    <property type="match status" value="1"/>
</dbReference>
<dbReference type="SUPFAM" id="SSF46689">
    <property type="entry name" value="Homeodomain-like"/>
    <property type="match status" value="2"/>
</dbReference>
<evidence type="ECO:0000256" key="2">
    <source>
        <dbReference type="ARBA" id="ARBA00023163"/>
    </source>
</evidence>
<feature type="domain" description="HTH araC/xylS-type" evidence="3">
    <location>
        <begin position="222"/>
        <end position="320"/>
    </location>
</feature>
<accession>A0A0F9UZV2</accession>